<keyword evidence="2" id="KW-0067">ATP-binding</keyword>
<dbReference type="Proteomes" id="UP000613582">
    <property type="component" value="Unassembled WGS sequence"/>
</dbReference>
<evidence type="ECO:0000313" key="6">
    <source>
        <dbReference type="Proteomes" id="UP000613582"/>
    </source>
</evidence>
<keyword evidence="6" id="KW-1185">Reference proteome</keyword>
<feature type="binding site" evidence="2">
    <location>
        <position position="270"/>
    </location>
    <ligand>
        <name>substrate</name>
    </ligand>
</feature>
<proteinExistence type="inferred from homology"/>
<dbReference type="NCBIfam" id="TIGR01379">
    <property type="entry name" value="thiL"/>
    <property type="match status" value="1"/>
</dbReference>
<feature type="binding site" evidence="2">
    <location>
        <position position="31"/>
    </location>
    <ligand>
        <name>Mg(2+)</name>
        <dbReference type="ChEBI" id="CHEBI:18420"/>
        <label>3</label>
    </ligand>
</feature>
<comment type="function">
    <text evidence="2">Catalyzes the ATP-dependent phosphorylation of thiamine-monophosphate (TMP) to form thiamine-pyrophosphate (TPP), the active form of vitamin B1.</text>
</comment>
<comment type="pathway">
    <text evidence="2">Cofactor biosynthesis; thiamine diphosphate biosynthesis; thiamine diphosphate from thiamine phosphate: step 1/1.</text>
</comment>
<dbReference type="CDD" id="cd02194">
    <property type="entry name" value="ThiL"/>
    <property type="match status" value="1"/>
</dbReference>
<dbReference type="InterPro" id="IPR036921">
    <property type="entry name" value="PurM-like_N_sf"/>
</dbReference>
<dbReference type="SUPFAM" id="SSF56042">
    <property type="entry name" value="PurM C-terminal domain-like"/>
    <property type="match status" value="1"/>
</dbReference>
<dbReference type="HAMAP" id="MF_02128">
    <property type="entry name" value="TMP_kinase"/>
    <property type="match status" value="1"/>
</dbReference>
<comment type="catalytic activity">
    <reaction evidence="2">
        <text>thiamine phosphate + ATP = thiamine diphosphate + ADP</text>
        <dbReference type="Rhea" id="RHEA:15913"/>
        <dbReference type="ChEBI" id="CHEBI:30616"/>
        <dbReference type="ChEBI" id="CHEBI:37575"/>
        <dbReference type="ChEBI" id="CHEBI:58937"/>
        <dbReference type="ChEBI" id="CHEBI:456216"/>
        <dbReference type="EC" id="2.7.4.16"/>
    </reaction>
</comment>
<keyword evidence="2" id="KW-0460">Magnesium</keyword>
<name>A0A8J2V182_9PROT</name>
<dbReference type="InterPro" id="IPR010918">
    <property type="entry name" value="PurM-like_C_dom"/>
</dbReference>
<feature type="binding site" evidence="2">
    <location>
        <position position="217"/>
    </location>
    <ligand>
        <name>ATP</name>
        <dbReference type="ChEBI" id="CHEBI:30616"/>
    </ligand>
</feature>
<feature type="binding site" evidence="2">
    <location>
        <position position="150"/>
    </location>
    <ligand>
        <name>ATP</name>
        <dbReference type="ChEBI" id="CHEBI:30616"/>
    </ligand>
</feature>
<accession>A0A8J2V182</accession>
<dbReference type="PIRSF" id="PIRSF005303">
    <property type="entry name" value="Thiam_monoph_kin"/>
    <property type="match status" value="1"/>
</dbReference>
<feature type="binding site" evidence="2">
    <location>
        <position position="215"/>
    </location>
    <ligand>
        <name>Mg(2+)</name>
        <dbReference type="ChEBI" id="CHEBI:18420"/>
        <label>3</label>
    </ligand>
</feature>
<feature type="binding site" evidence="2">
    <location>
        <begin position="120"/>
        <end position="121"/>
    </location>
    <ligand>
        <name>ATP</name>
        <dbReference type="ChEBI" id="CHEBI:30616"/>
    </ligand>
</feature>
<dbReference type="Pfam" id="PF02769">
    <property type="entry name" value="AIRS_C"/>
    <property type="match status" value="1"/>
</dbReference>
<dbReference type="InterPro" id="IPR006283">
    <property type="entry name" value="ThiL-like"/>
</dbReference>
<dbReference type="GO" id="GO:0009229">
    <property type="term" value="P:thiamine diphosphate biosynthetic process"/>
    <property type="evidence" value="ECO:0007669"/>
    <property type="project" value="UniProtKB-UniRule"/>
</dbReference>
<sequence>MATNSRLGEFDIIREIFRPLAGEDGLNLTDDVAVFSQRADIVTKDLLIAGTHFLVDDPPDLIARKALRANISDIICKGAKPAGYLLGLALPRLCDADWLQRFADGLSHDQQVFDIHLLGGDTTRHAGDGPLVISITLFGKMTEGLRPVLRSGAAPGDVLAVTGTIGDAGLGLAVAQADLRLDPEADEFLMRRYRVPVLRQELAPAIAISASASLDISDGLIADAGHIASASALRIDLDLDKMPLSPAAQSWVSQQADTALALSQLASFGDDYEILFTAPAPRMIALKARAADSGVTVTVIGQCREGEGVAVLSGGKEITPPKRGHDHFA</sequence>
<dbReference type="PANTHER" id="PTHR30270">
    <property type="entry name" value="THIAMINE-MONOPHOSPHATE KINASE"/>
    <property type="match status" value="1"/>
</dbReference>
<keyword evidence="2" id="KW-0808">Transferase</keyword>
<dbReference type="Gene3D" id="3.90.650.10">
    <property type="entry name" value="PurM-like C-terminal domain"/>
    <property type="match status" value="1"/>
</dbReference>
<comment type="caution">
    <text evidence="2">Lacks conserved residue(s) required for the propagation of feature annotation.</text>
</comment>
<feature type="binding site" evidence="2">
    <location>
        <position position="43"/>
    </location>
    <ligand>
        <name>Mg(2+)</name>
        <dbReference type="ChEBI" id="CHEBI:18420"/>
        <label>4</label>
    </ligand>
</feature>
<dbReference type="PANTHER" id="PTHR30270:SF0">
    <property type="entry name" value="THIAMINE-MONOPHOSPHATE KINASE"/>
    <property type="match status" value="1"/>
</dbReference>
<protein>
    <recommendedName>
        <fullName evidence="2">Thiamine-monophosphate kinase</fullName>
        <shortName evidence="2">TMP kinase</shortName>
        <shortName evidence="2">Thiamine-phosphate kinase</shortName>
        <ecNumber evidence="2">2.7.4.16</ecNumber>
    </recommendedName>
</protein>
<dbReference type="Gene3D" id="3.30.1330.10">
    <property type="entry name" value="PurM-like, N-terminal domain"/>
    <property type="match status" value="1"/>
</dbReference>
<feature type="binding site" evidence="2">
    <location>
        <position position="121"/>
    </location>
    <ligand>
        <name>Mg(2+)</name>
        <dbReference type="ChEBI" id="CHEBI:18420"/>
        <label>1</label>
    </ligand>
</feature>
<comment type="caution">
    <text evidence="5">The sequence shown here is derived from an EMBL/GenBank/DDBJ whole genome shotgun (WGS) entry which is preliminary data.</text>
</comment>
<evidence type="ECO:0000313" key="5">
    <source>
        <dbReference type="EMBL" id="GGD03068.1"/>
    </source>
</evidence>
<keyword evidence="1 2" id="KW-0784">Thiamine biosynthesis</keyword>
<feature type="binding site" evidence="2">
    <location>
        <position position="73"/>
    </location>
    <ligand>
        <name>Mg(2+)</name>
        <dbReference type="ChEBI" id="CHEBI:18420"/>
        <label>4</label>
    </ligand>
</feature>
<evidence type="ECO:0000259" key="3">
    <source>
        <dbReference type="Pfam" id="PF00586"/>
    </source>
</evidence>
<feature type="binding site" evidence="2">
    <location>
        <position position="73"/>
    </location>
    <ligand>
        <name>Mg(2+)</name>
        <dbReference type="ChEBI" id="CHEBI:18420"/>
        <label>3</label>
    </ligand>
</feature>
<feature type="binding site" evidence="2">
    <location>
        <position position="52"/>
    </location>
    <ligand>
        <name>substrate</name>
    </ligand>
</feature>
<feature type="binding site" evidence="2">
    <location>
        <position position="45"/>
    </location>
    <ligand>
        <name>Mg(2+)</name>
        <dbReference type="ChEBI" id="CHEBI:18420"/>
        <label>2</label>
    </ligand>
</feature>
<dbReference type="GO" id="GO:0005524">
    <property type="term" value="F:ATP binding"/>
    <property type="evidence" value="ECO:0007669"/>
    <property type="project" value="UniProtKB-UniRule"/>
</dbReference>
<keyword evidence="2" id="KW-0547">Nucleotide-binding</keyword>
<reference evidence="5" key="2">
    <citation type="submission" date="2020-09" db="EMBL/GenBank/DDBJ databases">
        <authorList>
            <person name="Sun Q."/>
            <person name="Zhou Y."/>
        </authorList>
    </citation>
    <scope>NUCLEOTIDE SEQUENCE</scope>
    <source>
        <strain evidence="5">CGMCC 1.12921</strain>
    </source>
</reference>
<feature type="binding site" evidence="2">
    <location>
        <position position="73"/>
    </location>
    <ligand>
        <name>Mg(2+)</name>
        <dbReference type="ChEBI" id="CHEBI:18420"/>
        <label>2</label>
    </ligand>
</feature>
<dbReference type="EMBL" id="BMGH01000001">
    <property type="protein sequence ID" value="GGD03068.1"/>
    <property type="molecule type" value="Genomic_DNA"/>
</dbReference>
<feature type="domain" description="PurM-like N-terminal" evidence="3">
    <location>
        <begin position="30"/>
        <end position="141"/>
    </location>
</feature>
<dbReference type="Pfam" id="PF00586">
    <property type="entry name" value="AIRS"/>
    <property type="match status" value="1"/>
</dbReference>
<dbReference type="GO" id="GO:0009228">
    <property type="term" value="P:thiamine biosynthetic process"/>
    <property type="evidence" value="ECO:0007669"/>
    <property type="project" value="UniProtKB-KW"/>
</dbReference>
<dbReference type="GO" id="GO:0009030">
    <property type="term" value="F:thiamine-phosphate kinase activity"/>
    <property type="evidence" value="ECO:0007669"/>
    <property type="project" value="UniProtKB-UniRule"/>
</dbReference>
<dbReference type="SUPFAM" id="SSF55326">
    <property type="entry name" value="PurM N-terminal domain-like"/>
    <property type="match status" value="1"/>
</dbReference>
<keyword evidence="2 5" id="KW-0418">Kinase</keyword>
<evidence type="ECO:0000259" key="4">
    <source>
        <dbReference type="Pfam" id="PF02769"/>
    </source>
</evidence>
<dbReference type="GO" id="GO:0000287">
    <property type="term" value="F:magnesium ion binding"/>
    <property type="evidence" value="ECO:0007669"/>
    <property type="project" value="UniProtKB-UniRule"/>
</dbReference>
<evidence type="ECO:0000256" key="2">
    <source>
        <dbReference type="HAMAP-Rule" id="MF_02128"/>
    </source>
</evidence>
<keyword evidence="2" id="KW-0479">Metal-binding</keyword>
<feature type="binding site" evidence="2">
    <location>
        <position position="218"/>
    </location>
    <ligand>
        <name>Mg(2+)</name>
        <dbReference type="ChEBI" id="CHEBI:18420"/>
        <label>5</label>
    </ligand>
</feature>
<dbReference type="RefSeq" id="WP_188160183.1">
    <property type="nucleotide sequence ID" value="NZ_BMGH01000001.1"/>
</dbReference>
<feature type="binding site" evidence="2">
    <location>
        <position position="31"/>
    </location>
    <ligand>
        <name>Mg(2+)</name>
        <dbReference type="ChEBI" id="CHEBI:18420"/>
        <label>4</label>
    </ligand>
</feature>
<dbReference type="InterPro" id="IPR036676">
    <property type="entry name" value="PurM-like_C_sf"/>
</dbReference>
<dbReference type="EC" id="2.7.4.16" evidence="2"/>
<comment type="similarity">
    <text evidence="2">Belongs to the thiamine-monophosphate kinase family.</text>
</comment>
<comment type="miscellaneous">
    <text evidence="2">Reaction mechanism of ThiL seems to utilize a direct, inline transfer of the gamma-phosphate of ATP to TMP rather than a phosphorylated enzyme intermediate.</text>
</comment>
<reference evidence="5" key="1">
    <citation type="journal article" date="2014" name="Int. J. Syst. Evol. Microbiol.">
        <title>Complete genome sequence of Corynebacterium casei LMG S-19264T (=DSM 44701T), isolated from a smear-ripened cheese.</title>
        <authorList>
            <consortium name="US DOE Joint Genome Institute (JGI-PGF)"/>
            <person name="Walter F."/>
            <person name="Albersmeier A."/>
            <person name="Kalinowski J."/>
            <person name="Ruckert C."/>
        </authorList>
    </citation>
    <scope>NUCLEOTIDE SEQUENCE</scope>
    <source>
        <strain evidence="5">CGMCC 1.12921</strain>
    </source>
</reference>
<evidence type="ECO:0000256" key="1">
    <source>
        <dbReference type="ARBA" id="ARBA00022977"/>
    </source>
</evidence>
<dbReference type="UniPathway" id="UPA00060">
    <property type="reaction ID" value="UER00142"/>
</dbReference>
<dbReference type="InterPro" id="IPR016188">
    <property type="entry name" value="PurM-like_N"/>
</dbReference>
<feature type="binding site" evidence="2">
    <location>
        <position position="45"/>
    </location>
    <ligand>
        <name>Mg(2+)</name>
        <dbReference type="ChEBI" id="CHEBI:18420"/>
        <label>1</label>
    </ligand>
</feature>
<feature type="domain" description="PurM-like C-terminal" evidence="4">
    <location>
        <begin position="155"/>
        <end position="310"/>
    </location>
</feature>
<gene>
    <name evidence="2 5" type="primary">thiL</name>
    <name evidence="5" type="ORF">GCM10011342_10090</name>
</gene>
<organism evidence="5 6">
    <name type="scientific">Aquisalinus flavus</name>
    <dbReference type="NCBI Taxonomy" id="1526572"/>
    <lineage>
        <taxon>Bacteria</taxon>
        <taxon>Pseudomonadati</taxon>
        <taxon>Pseudomonadota</taxon>
        <taxon>Alphaproteobacteria</taxon>
        <taxon>Parvularculales</taxon>
        <taxon>Parvularculaceae</taxon>
        <taxon>Aquisalinus</taxon>
    </lineage>
</organism>
<dbReference type="AlphaFoldDB" id="A0A8J2V182"/>